<dbReference type="FunFam" id="2.180.10.10:FF:000001">
    <property type="entry name" value="Teneurin transmembrane protein 4"/>
    <property type="match status" value="1"/>
</dbReference>
<evidence type="ECO:0000256" key="9">
    <source>
        <dbReference type="ARBA" id="ARBA00022989"/>
    </source>
</evidence>
<dbReference type="Gene3D" id="2.180.10.10">
    <property type="entry name" value="RHS repeat-associated core"/>
    <property type="match status" value="1"/>
</dbReference>
<dbReference type="SUPFAM" id="SSF49464">
    <property type="entry name" value="Carboxypeptidase regulatory domain-like"/>
    <property type="match status" value="1"/>
</dbReference>
<dbReference type="PROSITE" id="PS01186">
    <property type="entry name" value="EGF_2"/>
    <property type="match status" value="2"/>
</dbReference>
<comment type="similarity">
    <text evidence="4">Belongs to the tenascin family. Teneurin subfamily.</text>
</comment>
<comment type="subcellular location">
    <subcellularLocation>
        <location evidence="2">Cell membrane</location>
    </subcellularLocation>
    <subcellularLocation>
        <location evidence="3">Cell projection</location>
    </subcellularLocation>
    <subcellularLocation>
        <location evidence="1">Membrane</location>
        <topology evidence="1">Single-pass membrane protein</topology>
    </subcellularLocation>
</comment>
<dbReference type="InterPro" id="IPR011042">
    <property type="entry name" value="6-blade_b-propeller_TolB-like"/>
</dbReference>
<dbReference type="CDD" id="cd00053">
    <property type="entry name" value="EGF"/>
    <property type="match status" value="1"/>
</dbReference>
<dbReference type="OrthoDB" id="442731at2759"/>
<dbReference type="FunFam" id="2.10.25.10:FF:000016">
    <property type="entry name" value="Teneurin transmembrane protein 2"/>
    <property type="match status" value="1"/>
</dbReference>
<dbReference type="NCBIfam" id="TIGR03696">
    <property type="entry name" value="Rhs_assc_core"/>
    <property type="match status" value="1"/>
</dbReference>
<dbReference type="PROSITE" id="PS50026">
    <property type="entry name" value="EGF_3"/>
    <property type="match status" value="1"/>
</dbReference>
<dbReference type="Gene3D" id="2.10.25.10">
    <property type="entry name" value="Laminin"/>
    <property type="match status" value="3"/>
</dbReference>
<dbReference type="Pfam" id="PF25021">
    <property type="entry name" value="TEN_NHL"/>
    <property type="match status" value="1"/>
</dbReference>
<dbReference type="InterPro" id="IPR028916">
    <property type="entry name" value="Tox-GHH_dom"/>
</dbReference>
<evidence type="ECO:0000256" key="2">
    <source>
        <dbReference type="ARBA" id="ARBA00004236"/>
    </source>
</evidence>
<dbReference type="InterPro" id="IPR006530">
    <property type="entry name" value="YD"/>
</dbReference>
<reference evidence="15" key="1">
    <citation type="journal article" date="2004" name="Nature">
        <title>Genome duplication in the teleost fish Tetraodon nigroviridis reveals the early vertebrate proto-karyotype.</title>
        <authorList>
            <person name="Jaillon O."/>
            <person name="Aury J.-M."/>
            <person name="Brunet F."/>
            <person name="Petit J.-L."/>
            <person name="Stange-Thomann N."/>
            <person name="Mauceli E."/>
            <person name="Bouneau L."/>
            <person name="Fischer C."/>
            <person name="Ozouf-Costaz C."/>
            <person name="Bernot A."/>
            <person name="Nicaud S."/>
            <person name="Jaffe D."/>
            <person name="Fisher S."/>
            <person name="Lutfalla G."/>
            <person name="Dossat C."/>
            <person name="Segurens B."/>
            <person name="Dasilva C."/>
            <person name="Salanoubat M."/>
            <person name="Levy M."/>
            <person name="Boudet N."/>
            <person name="Castellano S."/>
            <person name="Anthouard V."/>
            <person name="Jubin C."/>
            <person name="Castelli V."/>
            <person name="Katinka M."/>
            <person name="Vacherie B."/>
            <person name="Biemont C."/>
            <person name="Skalli Z."/>
            <person name="Cattolico L."/>
            <person name="Poulain J."/>
            <person name="De Berardinis V."/>
            <person name="Cruaud C."/>
            <person name="Duprat S."/>
            <person name="Brottier P."/>
            <person name="Coutanceau J.-P."/>
            <person name="Gouzy J."/>
            <person name="Parra G."/>
            <person name="Lardier G."/>
            <person name="Chapple C."/>
            <person name="McKernan K.J."/>
            <person name="McEwan P."/>
            <person name="Bosak S."/>
            <person name="Kellis M."/>
            <person name="Volff J.-N."/>
            <person name="Guigo R."/>
            <person name="Zody M.C."/>
            <person name="Mesirov J."/>
            <person name="Lindblad-Toh K."/>
            <person name="Birren B."/>
            <person name="Nusbaum C."/>
            <person name="Kahn D."/>
            <person name="Robinson-Rechavi M."/>
            <person name="Laudet V."/>
            <person name="Schachter V."/>
            <person name="Quetier F."/>
            <person name="Saurin W."/>
            <person name="Scarpelli C."/>
            <person name="Wincker P."/>
            <person name="Lander E.S."/>
            <person name="Weissenbach J."/>
            <person name="Roest Crollius H."/>
        </authorList>
    </citation>
    <scope>NUCLEOTIDE SEQUENCE [LARGE SCALE GENOMIC DNA]</scope>
</reference>
<gene>
    <name evidence="15" type="ORF">GSTENG00024409001</name>
</gene>
<dbReference type="SUPFAM" id="SSF63829">
    <property type="entry name" value="Calcium-dependent phosphotriesterase"/>
    <property type="match status" value="1"/>
</dbReference>
<dbReference type="GO" id="GO:0043005">
    <property type="term" value="C:neuron projection"/>
    <property type="evidence" value="ECO:0007669"/>
    <property type="project" value="TreeGrafter"/>
</dbReference>
<keyword evidence="6 13" id="KW-0245">EGF-like domain</keyword>
<reference evidence="15" key="2">
    <citation type="submission" date="2004-02" db="EMBL/GenBank/DDBJ databases">
        <authorList>
            <consortium name="Genoscope"/>
            <consortium name="Whitehead Institute Centre for Genome Research"/>
        </authorList>
    </citation>
    <scope>NUCLEOTIDE SEQUENCE</scope>
</reference>
<keyword evidence="7" id="KW-0812">Transmembrane</keyword>
<evidence type="ECO:0000256" key="6">
    <source>
        <dbReference type="ARBA" id="ARBA00022536"/>
    </source>
</evidence>
<evidence type="ECO:0000313" key="15">
    <source>
        <dbReference type="EMBL" id="CAG04629.1"/>
    </source>
</evidence>
<organism evidence="15">
    <name type="scientific">Tetraodon nigroviridis</name>
    <name type="common">Spotted green pufferfish</name>
    <name type="synonym">Chelonodon nigroviridis</name>
    <dbReference type="NCBI Taxonomy" id="99883"/>
    <lineage>
        <taxon>Eukaryota</taxon>
        <taxon>Metazoa</taxon>
        <taxon>Chordata</taxon>
        <taxon>Craniata</taxon>
        <taxon>Vertebrata</taxon>
        <taxon>Euteleostomi</taxon>
        <taxon>Actinopterygii</taxon>
        <taxon>Neopterygii</taxon>
        <taxon>Teleostei</taxon>
        <taxon>Neoteleostei</taxon>
        <taxon>Acanthomorphata</taxon>
        <taxon>Eupercaria</taxon>
        <taxon>Tetraodontiformes</taxon>
        <taxon>Tetradontoidea</taxon>
        <taxon>Tetraodontidae</taxon>
        <taxon>Tetraodon</taxon>
    </lineage>
</organism>
<keyword evidence="12" id="KW-0966">Cell projection</keyword>
<dbReference type="Pfam" id="PF24329">
    <property type="entry name" value="FN-plug_TEN1-4"/>
    <property type="match status" value="1"/>
</dbReference>
<dbReference type="SUPFAM" id="SSF101898">
    <property type="entry name" value="NHL repeat"/>
    <property type="match status" value="1"/>
</dbReference>
<dbReference type="Pfam" id="PF15636">
    <property type="entry name" value="Tox-GHH"/>
    <property type="match status" value="1"/>
</dbReference>
<dbReference type="GO" id="GO:0042803">
    <property type="term" value="F:protein homodimerization activity"/>
    <property type="evidence" value="ECO:0007669"/>
    <property type="project" value="TreeGrafter"/>
</dbReference>
<dbReference type="SMART" id="SM00181">
    <property type="entry name" value="EGF"/>
    <property type="match status" value="4"/>
</dbReference>
<feature type="non-terminal residue" evidence="15">
    <location>
        <position position="1"/>
    </location>
</feature>
<evidence type="ECO:0000256" key="11">
    <source>
        <dbReference type="ARBA" id="ARBA00023157"/>
    </source>
</evidence>
<evidence type="ECO:0000256" key="7">
    <source>
        <dbReference type="ARBA" id="ARBA00022692"/>
    </source>
</evidence>
<feature type="non-terminal residue" evidence="15">
    <location>
        <position position="2086"/>
    </location>
</feature>
<dbReference type="PANTHER" id="PTHR11219:SF63">
    <property type="entry name" value="TENEURIN-3 ISOFORM X1"/>
    <property type="match status" value="1"/>
</dbReference>
<feature type="domain" description="EGF-like" evidence="14">
    <location>
        <begin position="111"/>
        <end position="146"/>
    </location>
</feature>
<sequence length="2086" mass="232834">ECDVPASQCIDPQCGGHGLCVAGTCVCNTGHKGPNCDQVDCLDPMCSGHGTCHHGECHCNPGWGGISCDILKSTCPEQCSSHGTFNTDAGVCICEANWTGADCSIESLSPDTDGCPGLCNNNGRCVLDQNVWHCVCQSGWRGLGCDVATEMLCSDGKDNEGDGLVDCMDPDCCTQISCQGQTYCRGSPDPIAIASQSQGSAVQTSSRSFYDRVSFLIGPSGSHVVPWDNVFNSSGKSQGWRLVSVIRGQVLTGDGTPLIGVNVSFLHYPEYGYTVTRQDGMFDLVANGGASLTLRYERAPFPTLHRTVWLPWNVFHVMDTVVMKREENDIPSCYLTGLIRPNPQILATPLSTFYKSSPEDSPIVPETQVLHEQVAIPGSDLNLVYLSSRAAGYKPILKVLLTQDRLPFGLMKVHLMVAVMGRQFQKSFPAFPDLSYTFIWDKTDAYNQKVFGLAEAVVSVGYEYESCLDVVLWEKRTAALQGYELDASNMGGWMLDKHHILDIQNGILYKGSGENQFISLQPPVISTVMGNGRRRSISCPSCNGLAQGNKLLAPVALAWGVDGSLYVGDFNYIRRIYPSGNVTSIMELRNKDFRHSNNPAHRYYLATDPVTGQLYVSDTNSRKIYRPKSLSGTKDLQSNIEVVAGTGEHCLPFDENHCGDGGKATEASLTGPKGIAVDKSGLIYFVDGTTIRKVDRNGIISTFLGSNDLTSARPLTCDNSMDINQVILEWPTDLAVSPMDNTLYVLDSNIVLRITEYGQVSIAAGRPPNCPHAGLERGVAGGQRALLTLLESAVSIAVSYHGAIYIAETDERKMSRIRKVTVDGEIIHLAGAPSDCDCKNDANCDCYQTGDGYAKDARLNAPSSLVAAPDGTLYVADLGNIRIRAISRNGPVLTSSAGTYEVASPDAQELYTFDSNGTHQHTASLLTGDLKYTFSYSTENDITAVTDSSGNTLRIRRDPKPHPDNQVIWLTMSTNGGLKTLAAQGQELVLLTYHGNNGLLATKTSEIGWTTFYDYDSEGRLMNVTFPTGMVNNLYTDIYSALTVDIESSLTEEEISITTNTSTIRAFYTLAQGKGEGFISWLWQPFRKLAFVIVSGVGGAVLSKLKSCITAAQRWWVIALRRNMSLPGESGQNLVEWRFRKEQARGKINVFGRKLRVNGRNILSVDYDRTLRTEKIYDDHRKFLLKIIYDTAGHPVLWVPSSKLLPVNVSRTSTGQISALQRGPTTERLEYDGQGRLVSRVFADGKIWSYTYLEQSMVLLLHSQRQYIFDFDSLDRLAAVTMPSVARYTMQTIRSVGYYRNLYHPPESNASVAVDYSEDGLLLRVAHLGTGRRVLYRYRRQNKLSEILYDSTRVSFTYDEAAGLMKTVNLQNEGFICSIRYRQVGPLIDRQIFRFSEDGMVNARFDYTYDSSLRVTSVQGVINETPLPIDLYQYDDISGKVEQFGKFGVIYYDINQIISTAVMTYTKHFDAHGRIKEIQYEIFRSLMYWITFQYDDVGRVIKREIKIGPFANTTKYAYEYDVDGQLQTVYLNEKVMWRYTYDLNGNLHLLNAGNSARLLPLRYDLRDRITRLGDIQYRMDEDGFLRQRGAEIFEYNSKGLLVRVYSKSSSWTIQYRYDGLGRRVSSKSSLGQHMQYFYADLSYPARITHVYNHSSSEITSLYYDLQGHLFAMEISSGEEFYIACDNTGTPLAVFTSNGLLVKQLQYTAYGEVYFDSNPDFQLVVGFHGGLYDPLTKLLHFGEQDYDIMSGRWTTPDISTLKRIGKEPAPFNLYMFRNNNPISKVHEVREYVADVNSWLVTFGFHLHNTIPGFPVPKFDLSMPSYELKKSQRWDDLPSISGVQQEVTRQAHSLLSFERLPEVHLSRGHRGEKSWLWFSAAISPIGRAVMFAIYKGSVHTHTLNVASEDCIKVATILNNAFYLEDLHFTIEGRDTHYFVKPGLPDADLAALHLTSGHKTLENGVNVTVSQSTTVMDSRTRRFADVEIRAGALALHIRYGSTVDEEKVRVVELARQRALTGAWAREQQRVRDGEEGVRPWTEGEKRQLLSSGKVLGYDGYYVLSIEQYPELADSSNNIHFLRQSEIGKR</sequence>
<name>Q4S403_TETNG</name>
<dbReference type="Pfam" id="PF23538">
    <property type="entry name" value="Teneurin_ABD"/>
    <property type="match status" value="1"/>
</dbReference>
<dbReference type="GO" id="GO:0050839">
    <property type="term" value="F:cell adhesion molecule binding"/>
    <property type="evidence" value="ECO:0007669"/>
    <property type="project" value="TreeGrafter"/>
</dbReference>
<dbReference type="GO" id="GO:0007157">
    <property type="term" value="P:heterophilic cell-cell adhesion via plasma membrane cell adhesion molecules"/>
    <property type="evidence" value="ECO:0007669"/>
    <property type="project" value="TreeGrafter"/>
</dbReference>
<keyword evidence="8" id="KW-0677">Repeat</keyword>
<keyword evidence="11 13" id="KW-1015">Disulfide bond</keyword>
<dbReference type="InterPro" id="IPR056823">
    <property type="entry name" value="TEN-like_YD-shell"/>
</dbReference>
<dbReference type="Pfam" id="PF25023">
    <property type="entry name" value="TEN_YD-shell"/>
    <property type="match status" value="1"/>
</dbReference>
<evidence type="ECO:0000256" key="3">
    <source>
        <dbReference type="ARBA" id="ARBA00004316"/>
    </source>
</evidence>
<dbReference type="SUPFAM" id="SSF57196">
    <property type="entry name" value="EGF/Laminin"/>
    <property type="match status" value="1"/>
</dbReference>
<dbReference type="KEGG" id="tng:GSTEN00024409G001"/>
<evidence type="ECO:0000256" key="12">
    <source>
        <dbReference type="ARBA" id="ARBA00023273"/>
    </source>
</evidence>
<evidence type="ECO:0000256" key="8">
    <source>
        <dbReference type="ARBA" id="ARBA00022737"/>
    </source>
</evidence>
<dbReference type="GO" id="GO:0005886">
    <property type="term" value="C:plasma membrane"/>
    <property type="evidence" value="ECO:0007669"/>
    <property type="project" value="UniProtKB-SubCell"/>
</dbReference>
<dbReference type="InterPro" id="IPR056822">
    <property type="entry name" value="TEN_NHL"/>
</dbReference>
<comment type="caution">
    <text evidence="13">Lacks conserved residue(s) required for the propagation of feature annotation.</text>
</comment>
<dbReference type="InterPro" id="IPR022385">
    <property type="entry name" value="Rhs_assc_core"/>
</dbReference>
<dbReference type="Gene3D" id="2.120.10.30">
    <property type="entry name" value="TolB, C-terminal domain"/>
    <property type="match status" value="2"/>
</dbReference>
<accession>Q4S403</accession>
<evidence type="ECO:0000256" key="5">
    <source>
        <dbReference type="ARBA" id="ARBA00022475"/>
    </source>
</evidence>
<dbReference type="FunFam" id="2.10.25.10:FF:000021">
    <property type="entry name" value="Teneurin transmembrane protein 2"/>
    <property type="match status" value="1"/>
</dbReference>
<dbReference type="GO" id="GO:0046982">
    <property type="term" value="F:protein heterodimerization activity"/>
    <property type="evidence" value="ECO:0007669"/>
    <property type="project" value="TreeGrafter"/>
</dbReference>
<dbReference type="PROSITE" id="PS00022">
    <property type="entry name" value="EGF_1"/>
    <property type="match status" value="3"/>
</dbReference>
<evidence type="ECO:0000259" key="14">
    <source>
        <dbReference type="PROSITE" id="PS50026"/>
    </source>
</evidence>
<dbReference type="InterPro" id="IPR051216">
    <property type="entry name" value="Teneurin"/>
</dbReference>
<dbReference type="Pfam" id="PF25020">
    <property type="entry name" value="TTR_TEN1-4"/>
    <property type="match status" value="1"/>
</dbReference>
<protein>
    <submittedName>
        <fullName evidence="15">Chromosome 20 SCAF14744, whole genome shotgun sequence</fullName>
    </submittedName>
</protein>
<dbReference type="InterPro" id="IPR056820">
    <property type="entry name" value="TEN_TTR-like"/>
</dbReference>
<evidence type="ECO:0000256" key="10">
    <source>
        <dbReference type="ARBA" id="ARBA00023136"/>
    </source>
</evidence>
<dbReference type="FunFam" id="2.120.10.30:FF:000003">
    <property type="entry name" value="Teneurin transmembrane protein 2"/>
    <property type="match status" value="1"/>
</dbReference>
<evidence type="ECO:0000256" key="4">
    <source>
        <dbReference type="ARBA" id="ARBA00009385"/>
    </source>
</evidence>
<feature type="disulfide bond" evidence="13">
    <location>
        <begin position="136"/>
        <end position="145"/>
    </location>
</feature>
<evidence type="ECO:0000256" key="1">
    <source>
        <dbReference type="ARBA" id="ARBA00004167"/>
    </source>
</evidence>
<keyword evidence="9" id="KW-1133">Transmembrane helix</keyword>
<dbReference type="PANTHER" id="PTHR11219">
    <property type="entry name" value="TENEURIN AND N-ACETYLGLUCOSAMINE-1-PHOSPHODIESTER ALPHA-N-ACETYLGLUCOSAMINIDASE"/>
    <property type="match status" value="1"/>
</dbReference>
<dbReference type="EMBL" id="CAAE01014744">
    <property type="protein sequence ID" value="CAG04629.1"/>
    <property type="molecule type" value="Genomic_DNA"/>
</dbReference>
<dbReference type="NCBIfam" id="TIGR01643">
    <property type="entry name" value="YD_repeat_2x"/>
    <property type="match status" value="1"/>
</dbReference>
<evidence type="ECO:0000256" key="13">
    <source>
        <dbReference type="PROSITE-ProRule" id="PRU00076"/>
    </source>
</evidence>
<proteinExistence type="inferred from homology"/>
<feature type="disulfide bond" evidence="13">
    <location>
        <begin position="115"/>
        <end position="125"/>
    </location>
</feature>
<dbReference type="InterPro" id="IPR057627">
    <property type="entry name" value="FN-plug_TEN1-4"/>
</dbReference>
<keyword evidence="5" id="KW-1003">Cell membrane</keyword>
<keyword evidence="10" id="KW-0472">Membrane</keyword>
<dbReference type="InterPro" id="IPR000742">
    <property type="entry name" value="EGF"/>
</dbReference>
<dbReference type="Pfam" id="PF25024">
    <property type="entry name" value="EGF_TEN"/>
    <property type="match status" value="1"/>
</dbReference>
<dbReference type="InterPro" id="IPR008969">
    <property type="entry name" value="CarboxyPept-like_regulatory"/>
</dbReference>
<dbReference type="FunFam" id="2.120.10.30:FF:000005">
    <property type="entry name" value="Teneurin transmembrane protein 4"/>
    <property type="match status" value="1"/>
</dbReference>
<dbReference type="GO" id="GO:0048666">
    <property type="term" value="P:neuron development"/>
    <property type="evidence" value="ECO:0007669"/>
    <property type="project" value="TreeGrafter"/>
</dbReference>